<feature type="region of interest" description="Disordered" evidence="5">
    <location>
        <begin position="90"/>
        <end position="203"/>
    </location>
</feature>
<feature type="chain" id="PRO_5039617806" description="Gram-positive cocci surface proteins LPxTG domain-containing protein" evidence="7">
    <location>
        <begin position="27"/>
        <end position="288"/>
    </location>
</feature>
<dbReference type="STRING" id="1329250.WOSG25_050600"/>
<name>A0A069CUC0_WEIOS</name>
<keyword evidence="10" id="KW-1185">Reference proteome</keyword>
<keyword evidence="4" id="KW-0572">Peptidoglycan-anchor</keyword>
<evidence type="ECO:0000256" key="2">
    <source>
        <dbReference type="ARBA" id="ARBA00022525"/>
    </source>
</evidence>
<organism evidence="9 10">
    <name type="scientific">Weissella oryzae (strain DSM 25784 / JCM 18191 / LMG 30913 / SG25)</name>
    <dbReference type="NCBI Taxonomy" id="1329250"/>
    <lineage>
        <taxon>Bacteria</taxon>
        <taxon>Bacillati</taxon>
        <taxon>Bacillota</taxon>
        <taxon>Bacilli</taxon>
        <taxon>Lactobacillales</taxon>
        <taxon>Lactobacillaceae</taxon>
        <taxon>Weissella</taxon>
    </lineage>
</organism>
<evidence type="ECO:0000256" key="5">
    <source>
        <dbReference type="SAM" id="MobiDB-lite"/>
    </source>
</evidence>
<evidence type="ECO:0000256" key="4">
    <source>
        <dbReference type="ARBA" id="ARBA00023088"/>
    </source>
</evidence>
<feature type="compositionally biased region" description="Basic and acidic residues" evidence="5">
    <location>
        <begin position="90"/>
        <end position="131"/>
    </location>
</feature>
<evidence type="ECO:0000256" key="6">
    <source>
        <dbReference type="SAM" id="Phobius"/>
    </source>
</evidence>
<evidence type="ECO:0000256" key="1">
    <source>
        <dbReference type="ARBA" id="ARBA00022512"/>
    </source>
</evidence>
<evidence type="ECO:0000313" key="9">
    <source>
        <dbReference type="EMBL" id="GAK30788.1"/>
    </source>
</evidence>
<dbReference type="PROSITE" id="PS50847">
    <property type="entry name" value="GRAM_POS_ANCHORING"/>
    <property type="match status" value="1"/>
</dbReference>
<dbReference type="NCBIfam" id="TIGR01167">
    <property type="entry name" value="LPXTG_anchor"/>
    <property type="match status" value="1"/>
</dbReference>
<proteinExistence type="predicted"/>
<reference evidence="10" key="1">
    <citation type="journal article" date="2014" name="Genome Announc.">
        <title>Draft genome sequence of Weissella oryzae SG25T, isolated from fermented rice grains.</title>
        <authorList>
            <person name="Tanizawa Y."/>
            <person name="Fujisawa T."/>
            <person name="Mochizuki T."/>
            <person name="Kaminuma E."/>
            <person name="Suzuki Y."/>
            <person name="Nakamura Y."/>
            <person name="Tohno M."/>
        </authorList>
    </citation>
    <scope>NUCLEOTIDE SEQUENCE [LARGE SCALE GENOMIC DNA]</scope>
    <source>
        <strain evidence="10">DSM 25784 / JCM 18191 / LMG 30913 / SG25</strain>
    </source>
</reference>
<accession>A0A069CUC0</accession>
<evidence type="ECO:0000256" key="3">
    <source>
        <dbReference type="ARBA" id="ARBA00022729"/>
    </source>
</evidence>
<evidence type="ECO:0000313" key="10">
    <source>
        <dbReference type="Proteomes" id="UP000030643"/>
    </source>
</evidence>
<dbReference type="EMBL" id="DF820488">
    <property type="protein sequence ID" value="GAK30788.1"/>
    <property type="molecule type" value="Genomic_DNA"/>
</dbReference>
<evidence type="ECO:0000259" key="8">
    <source>
        <dbReference type="PROSITE" id="PS50847"/>
    </source>
</evidence>
<evidence type="ECO:0000256" key="7">
    <source>
        <dbReference type="SAM" id="SignalP"/>
    </source>
</evidence>
<feature type="compositionally biased region" description="Low complexity" evidence="5">
    <location>
        <begin position="177"/>
        <end position="192"/>
    </location>
</feature>
<keyword evidence="6" id="KW-0472">Membrane</keyword>
<keyword evidence="1" id="KW-0134">Cell wall</keyword>
<dbReference type="InterPro" id="IPR019931">
    <property type="entry name" value="LPXTG_anchor"/>
</dbReference>
<dbReference type="NCBIfam" id="NF035936">
    <property type="entry name" value="agg_sub_LPXTH"/>
    <property type="match status" value="1"/>
</dbReference>
<protein>
    <recommendedName>
        <fullName evidence="8">Gram-positive cocci surface proteins LPxTG domain-containing protein</fullName>
    </recommendedName>
</protein>
<dbReference type="AlphaFoldDB" id="A0A069CUC0"/>
<dbReference type="Proteomes" id="UP000030643">
    <property type="component" value="Unassembled WGS sequence"/>
</dbReference>
<keyword evidence="6" id="KW-0812">Transmembrane</keyword>
<gene>
    <name evidence="9" type="ORF">WOSG25_050600</name>
</gene>
<dbReference type="RefSeq" id="WP_027698861.1">
    <property type="nucleotide sequence ID" value="NZ_DF820488.1"/>
</dbReference>
<sequence length="288" mass="28738">MDTKKVMIASAVALGATAVGVTSANADQVAPKANAQNSSVTQSSKTAVDLQANTLSLGTKTVKAASDTPKANTSTPTKANTISIISGKTLNKDIDDGTSKDIDDGTGKNTDDGTGKNTDDGTGKNTDDGGKDNNGGSTTDGDKDKGGSTTDGDKDKGGSTTDGDKDKGGSTTDGDKSNGNSTNTDSNSGTVTPVPVHPDNTGNTIQVPTIAQSAPEVAKAVTSYNQALADNNGDSNAAAVVQAKEAVNKAVADTLPETGFTDQAGFSVAGIVLTAIAGLFGFLKFKKN</sequence>
<dbReference type="Pfam" id="PF00746">
    <property type="entry name" value="Gram_pos_anchor"/>
    <property type="match status" value="1"/>
</dbReference>
<feature type="transmembrane region" description="Helical" evidence="6">
    <location>
        <begin position="264"/>
        <end position="283"/>
    </location>
</feature>
<feature type="signal peptide" evidence="7">
    <location>
        <begin position="1"/>
        <end position="26"/>
    </location>
</feature>
<dbReference type="eggNOG" id="COG3266">
    <property type="taxonomic scope" value="Bacteria"/>
</dbReference>
<feature type="domain" description="Gram-positive cocci surface proteins LPxTG" evidence="8">
    <location>
        <begin position="255"/>
        <end position="288"/>
    </location>
</feature>
<keyword evidence="3 7" id="KW-0732">Signal</keyword>
<keyword evidence="6" id="KW-1133">Transmembrane helix</keyword>
<keyword evidence="2" id="KW-0964">Secreted</keyword>
<feature type="compositionally biased region" description="Basic and acidic residues" evidence="5">
    <location>
        <begin position="140"/>
        <end position="176"/>
    </location>
</feature>